<feature type="disulfide bond" evidence="1">
    <location>
        <begin position="100"/>
        <end position="109"/>
    </location>
</feature>
<dbReference type="InterPro" id="IPR051830">
    <property type="entry name" value="NOTCH_homolog"/>
</dbReference>
<dbReference type="EMBL" id="BMAV01007885">
    <property type="protein sequence ID" value="GFY51090.1"/>
    <property type="molecule type" value="Genomic_DNA"/>
</dbReference>
<evidence type="ECO:0000256" key="1">
    <source>
        <dbReference type="PROSITE-ProRule" id="PRU00076"/>
    </source>
</evidence>
<comment type="caution">
    <text evidence="3">The sequence shown here is derived from an EMBL/GenBank/DDBJ whole genome shotgun (WGS) entry which is preliminary data.</text>
</comment>
<feature type="domain" description="EGF-like" evidence="2">
    <location>
        <begin position="1"/>
        <end position="31"/>
    </location>
</feature>
<protein>
    <recommendedName>
        <fullName evidence="2">EGF-like domain-containing protein</fullName>
    </recommendedName>
</protein>
<keyword evidence="4" id="KW-1185">Reference proteome</keyword>
<dbReference type="PROSITE" id="PS00022">
    <property type="entry name" value="EGF_1"/>
    <property type="match status" value="4"/>
</dbReference>
<evidence type="ECO:0000313" key="3">
    <source>
        <dbReference type="EMBL" id="GFY51090.1"/>
    </source>
</evidence>
<feature type="disulfide bond" evidence="1">
    <location>
        <begin position="176"/>
        <end position="185"/>
    </location>
</feature>
<dbReference type="SMART" id="SM00181">
    <property type="entry name" value="EGF"/>
    <property type="match status" value="9"/>
</dbReference>
<dbReference type="AlphaFoldDB" id="A0A8X7C0S6"/>
<accession>A0A8X7C0S6</accession>
<dbReference type="Proteomes" id="UP000886998">
    <property type="component" value="Unassembled WGS sequence"/>
</dbReference>
<dbReference type="OrthoDB" id="6430273at2759"/>
<dbReference type="Gene3D" id="2.10.25.10">
    <property type="entry name" value="Laminin"/>
    <property type="match status" value="3"/>
</dbReference>
<keyword evidence="1" id="KW-1015">Disulfide bond</keyword>
<feature type="disulfide bond" evidence="1">
    <location>
        <begin position="391"/>
        <end position="408"/>
    </location>
</feature>
<dbReference type="PROSITE" id="PS50026">
    <property type="entry name" value="EGF_3"/>
    <property type="match status" value="4"/>
</dbReference>
<feature type="domain" description="EGF-like" evidence="2">
    <location>
        <begin position="382"/>
        <end position="425"/>
    </location>
</feature>
<reference evidence="3" key="1">
    <citation type="submission" date="2020-08" db="EMBL/GenBank/DDBJ databases">
        <title>Multicomponent nature underlies the extraordinary mechanical properties of spider dragline silk.</title>
        <authorList>
            <person name="Kono N."/>
            <person name="Nakamura H."/>
            <person name="Mori M."/>
            <person name="Yoshida Y."/>
            <person name="Ohtoshi R."/>
            <person name="Malay A.D."/>
            <person name="Moran D.A.P."/>
            <person name="Tomita M."/>
            <person name="Numata K."/>
            <person name="Arakawa K."/>
        </authorList>
    </citation>
    <scope>NUCLEOTIDE SEQUENCE</scope>
</reference>
<proteinExistence type="predicted"/>
<feature type="domain" description="EGF-like" evidence="2">
    <location>
        <begin position="76"/>
        <end position="110"/>
    </location>
</feature>
<feature type="domain" description="EGF-like" evidence="2">
    <location>
        <begin position="153"/>
        <end position="186"/>
    </location>
</feature>
<gene>
    <name evidence="3" type="ORF">TNIN_8011</name>
</gene>
<keyword evidence="1" id="KW-0245">EGF-like domain</keyword>
<comment type="caution">
    <text evidence="1">Lacks conserved residue(s) required for the propagation of feature annotation.</text>
</comment>
<dbReference type="PANTHER" id="PTHR24033">
    <property type="entry name" value="EGF-LIKE DOMAIN-CONTAINING PROTEIN"/>
    <property type="match status" value="1"/>
</dbReference>
<sequence>MCKDGDCKNGGTCGKSGVCECLEGTSGKYCELVEDCDSLKCADAEADCVFDVEKKKGFCACRGENQWYVDGKCVKVTATCEKNEDCKNGGVCGDKRVCECLKGTSGEHCEEVTGCKDLNCEGIGAECFFDTETRKATCDCIDGSQLYMNEKCVAKCDKNEDCKNGGICGQKRVCQCLEGTTGERCETVTDCKDMKCENISAECVFDTEIKKATCACKDATKLYVNDKCVKTCEKDDDCKNLGECVAHFCRCNPGAYGDDCITLDSCDSLKCEFADAVCIYNESKNEPFCKCKDDRFIYENKKCISKFCATECFDSRTTCSSINGVDVCICNQVSKYYDYASHTCKEIDKCLTEIECGKNEICSKEKCRCKDYYEYRNYECQRADMCRHEPCFNNTKCKAGEEAGSIICECDHNHAYYNTKRKRCEDSSCFVPHRKKSCYSKCPLGMKRNEDGECESIYYALWCGRDCGPYGWCMKDYKGHDKCYCDPIFAAMKD</sequence>
<evidence type="ECO:0000313" key="4">
    <source>
        <dbReference type="Proteomes" id="UP000886998"/>
    </source>
</evidence>
<dbReference type="PANTHER" id="PTHR24033:SF232">
    <property type="entry name" value="LAMININ SUBUNIT GAMMA-2-RELATED"/>
    <property type="match status" value="1"/>
</dbReference>
<organism evidence="3 4">
    <name type="scientific">Trichonephila inaurata madagascariensis</name>
    <dbReference type="NCBI Taxonomy" id="2747483"/>
    <lineage>
        <taxon>Eukaryota</taxon>
        <taxon>Metazoa</taxon>
        <taxon>Ecdysozoa</taxon>
        <taxon>Arthropoda</taxon>
        <taxon>Chelicerata</taxon>
        <taxon>Arachnida</taxon>
        <taxon>Araneae</taxon>
        <taxon>Araneomorphae</taxon>
        <taxon>Entelegynae</taxon>
        <taxon>Araneoidea</taxon>
        <taxon>Nephilidae</taxon>
        <taxon>Trichonephila</taxon>
        <taxon>Trichonephila inaurata</taxon>
    </lineage>
</organism>
<dbReference type="InterPro" id="IPR000742">
    <property type="entry name" value="EGF"/>
</dbReference>
<feature type="disulfide bond" evidence="1">
    <location>
        <begin position="21"/>
        <end position="30"/>
    </location>
</feature>
<name>A0A8X7C0S6_9ARAC</name>
<feature type="non-terminal residue" evidence="3">
    <location>
        <position position="494"/>
    </location>
</feature>
<evidence type="ECO:0000259" key="2">
    <source>
        <dbReference type="PROSITE" id="PS50026"/>
    </source>
</evidence>